<evidence type="ECO:0000313" key="1">
    <source>
        <dbReference type="Proteomes" id="UP001652625"/>
    </source>
</evidence>
<dbReference type="RefSeq" id="XP_065652830.1">
    <property type="nucleotide sequence ID" value="XM_065796758.1"/>
</dbReference>
<gene>
    <name evidence="2" type="primary">LOC136080145</name>
</gene>
<dbReference type="Proteomes" id="UP001652625">
    <property type="component" value="Chromosome 05"/>
</dbReference>
<sequence>MELLKHAAISAHCTVPLSIALSIGALDKFIFKESQVSTPSNDEIDNDLVNDVENHFVNDKLTLINVDKPIVNDETNLNDADNPFVDDEMLKEGIRISKLSNDGFEYWSHFTSRVTEHEISVKHLKNIATWYELRLRFNQGQTVDKTAQKILEKEKENWRNMFVGIVSVVKFLAKKNLAFRGSKENLYNSSNGNFSDLIEMLAEFDHVVQEDVRRIRNDELHSHYHGHNIQNGLILELASKIKCEITEEKKEAKYFSVILDRTPDCSHEK</sequence>
<dbReference type="PANTHER" id="PTHR45749">
    <property type="match status" value="1"/>
</dbReference>
<dbReference type="GeneID" id="136080145"/>
<dbReference type="PANTHER" id="PTHR45749:SF35">
    <property type="entry name" value="AC-LIKE TRANSPOSASE-RELATED"/>
    <property type="match status" value="1"/>
</dbReference>
<reference evidence="2" key="1">
    <citation type="submission" date="2025-08" db="UniProtKB">
        <authorList>
            <consortium name="RefSeq"/>
        </authorList>
    </citation>
    <scope>IDENTIFICATION</scope>
</reference>
<protein>
    <submittedName>
        <fullName evidence="2">Uncharacterized protein LOC136080145</fullName>
    </submittedName>
</protein>
<evidence type="ECO:0000313" key="2">
    <source>
        <dbReference type="RefSeq" id="XP_065652830.1"/>
    </source>
</evidence>
<accession>A0ABM4BUH9</accession>
<proteinExistence type="predicted"/>
<organism evidence="1 2">
    <name type="scientific">Hydra vulgaris</name>
    <name type="common">Hydra</name>
    <name type="synonym">Hydra attenuata</name>
    <dbReference type="NCBI Taxonomy" id="6087"/>
    <lineage>
        <taxon>Eukaryota</taxon>
        <taxon>Metazoa</taxon>
        <taxon>Cnidaria</taxon>
        <taxon>Hydrozoa</taxon>
        <taxon>Hydroidolina</taxon>
        <taxon>Anthoathecata</taxon>
        <taxon>Aplanulata</taxon>
        <taxon>Hydridae</taxon>
        <taxon>Hydra</taxon>
    </lineage>
</organism>
<name>A0ABM4BUH9_HYDVU</name>
<keyword evidence="1" id="KW-1185">Reference proteome</keyword>